<feature type="region of interest" description="Disordered" evidence="2">
    <location>
        <begin position="1"/>
        <end position="57"/>
    </location>
</feature>
<feature type="compositionally biased region" description="Polar residues" evidence="2">
    <location>
        <begin position="18"/>
        <end position="45"/>
    </location>
</feature>
<proteinExistence type="predicted"/>
<protein>
    <submittedName>
        <fullName evidence="3">DUF4352 domain-containing protein</fullName>
    </submittedName>
</protein>
<keyword evidence="1" id="KW-0732">Signal</keyword>
<sequence length="200" mass="20920">MSSGITLAVVGTGDDHNASSSTDEPSVWQDTRTYPDDAQNSESTPSPSPVAKSYGMGEKAKNGGATVVVKKVSESATLAIDRYGEAKTLKAGTGAKYVVVETTVYNDGTASFDPVCGGGISRGLVDADGRTFDATQDQYMVRGNDKACGGEEMQPGFKQDAVFVYKLPAEAIPAQWAFSGTRENIEDEPAVVKIASTSTS</sequence>
<reference evidence="3" key="1">
    <citation type="submission" date="2022-10" db="EMBL/GenBank/DDBJ databases">
        <title>The complete genomes of actinobacterial strains from the NBC collection.</title>
        <authorList>
            <person name="Joergensen T.S."/>
            <person name="Alvarez Arevalo M."/>
            <person name="Sterndorff E.B."/>
            <person name="Faurdal D."/>
            <person name="Vuksanovic O."/>
            <person name="Mourched A.-S."/>
            <person name="Charusanti P."/>
            <person name="Shaw S."/>
            <person name="Blin K."/>
            <person name="Weber T."/>
        </authorList>
    </citation>
    <scope>NUCLEOTIDE SEQUENCE</scope>
    <source>
        <strain evidence="3">NBC_01401</strain>
    </source>
</reference>
<accession>A0AAU3GXV4</accession>
<gene>
    <name evidence="3" type="ORF">OG626_17270</name>
</gene>
<dbReference type="AlphaFoldDB" id="A0AAU3GXV4"/>
<evidence type="ECO:0000313" key="3">
    <source>
        <dbReference type="EMBL" id="WTY96530.1"/>
    </source>
</evidence>
<dbReference type="InterPro" id="IPR029050">
    <property type="entry name" value="Immunoprotect_excell_Ig-like"/>
</dbReference>
<evidence type="ECO:0000256" key="1">
    <source>
        <dbReference type="ARBA" id="ARBA00022729"/>
    </source>
</evidence>
<name>A0AAU3GXV4_9ACTN</name>
<dbReference type="Gene3D" id="2.60.40.1240">
    <property type="match status" value="1"/>
</dbReference>
<organism evidence="3">
    <name type="scientific">Streptomyces sp. NBC_01401</name>
    <dbReference type="NCBI Taxonomy" id="2903854"/>
    <lineage>
        <taxon>Bacteria</taxon>
        <taxon>Bacillati</taxon>
        <taxon>Actinomycetota</taxon>
        <taxon>Actinomycetes</taxon>
        <taxon>Kitasatosporales</taxon>
        <taxon>Streptomycetaceae</taxon>
        <taxon>Streptomyces</taxon>
    </lineage>
</organism>
<dbReference type="EMBL" id="CP109535">
    <property type="protein sequence ID" value="WTY96530.1"/>
    <property type="molecule type" value="Genomic_DNA"/>
</dbReference>
<evidence type="ECO:0000256" key="2">
    <source>
        <dbReference type="SAM" id="MobiDB-lite"/>
    </source>
</evidence>